<evidence type="ECO:0000313" key="2">
    <source>
        <dbReference type="EMBL" id="NOJ25714.1"/>
    </source>
</evidence>
<feature type="compositionally biased region" description="Polar residues" evidence="1">
    <location>
        <begin position="256"/>
        <end position="265"/>
    </location>
</feature>
<dbReference type="EMBL" id="VTXP01000020">
    <property type="protein sequence ID" value="NOJ25714.1"/>
    <property type="molecule type" value="Genomic_DNA"/>
</dbReference>
<sequence>MSENNFSAISQMVTEARSLLDTIKGGAISTMQAAFDNKLVDFTGQFNSKLSSYQTQLNAATASMMEVINGHNVYRVGNKKIYEIQHTVAYGGYQAGANPDSAFPNAKNPNFPISYFNLIEFVANQGFGTQSDRFQVDFYQTHRGMVSAQYVDHFVFTGTSSQDSVSGYLEVKAATEHGGLCLYISQPTGNREVAITKDLIGRRIPISLRDIGQGHDNGTARLSIKVDSRYHVGADRHFYLKGEYSSSRGQPPAKLYNSNSVHWSR</sequence>
<reference evidence="2 3" key="1">
    <citation type="submission" date="2019-09" db="EMBL/GenBank/DDBJ databases">
        <title>Draft genome sequencing and comparative genomics of hatchery-associated Vibrios.</title>
        <authorList>
            <person name="Kehlet-Delgado H."/>
            <person name="Mueller R.S."/>
        </authorList>
    </citation>
    <scope>NUCLEOTIDE SEQUENCE [LARGE SCALE GENOMIC DNA]</scope>
    <source>
        <strain evidence="2 3">09-121-3</strain>
    </source>
</reference>
<gene>
    <name evidence="2" type="ORF">F0238_23620</name>
</gene>
<organism evidence="2 3">
    <name type="scientific">Vibrio coralliilyticus</name>
    <dbReference type="NCBI Taxonomy" id="190893"/>
    <lineage>
        <taxon>Bacteria</taxon>
        <taxon>Pseudomonadati</taxon>
        <taxon>Pseudomonadota</taxon>
        <taxon>Gammaproteobacteria</taxon>
        <taxon>Vibrionales</taxon>
        <taxon>Vibrionaceae</taxon>
        <taxon>Vibrio</taxon>
    </lineage>
</organism>
<evidence type="ECO:0000256" key="1">
    <source>
        <dbReference type="SAM" id="MobiDB-lite"/>
    </source>
</evidence>
<protein>
    <submittedName>
        <fullName evidence="2">Uncharacterized protein</fullName>
    </submittedName>
</protein>
<dbReference type="RefSeq" id="WP_171354022.1">
    <property type="nucleotide sequence ID" value="NZ_VTXP01000020.1"/>
</dbReference>
<feature type="region of interest" description="Disordered" evidence="1">
    <location>
        <begin position="243"/>
        <end position="265"/>
    </location>
</feature>
<dbReference type="AlphaFoldDB" id="A0AAP6ZPE4"/>
<dbReference type="Proteomes" id="UP000576645">
    <property type="component" value="Unassembled WGS sequence"/>
</dbReference>
<comment type="caution">
    <text evidence="2">The sequence shown here is derived from an EMBL/GenBank/DDBJ whole genome shotgun (WGS) entry which is preliminary data.</text>
</comment>
<accession>A0AAP6ZPE4</accession>
<evidence type="ECO:0000313" key="3">
    <source>
        <dbReference type="Proteomes" id="UP000576645"/>
    </source>
</evidence>
<name>A0AAP6ZPE4_9VIBR</name>
<proteinExistence type="predicted"/>